<sequence length="73" mass="8096">MIVCALSACAASVEPLLAAHGRGDFVVTCGGPEGWAACERTAAEWCNGRYRITDRREQDMRLSGECRPFQRYE</sequence>
<keyword evidence="2" id="KW-1185">Reference proteome</keyword>
<proteinExistence type="predicted"/>
<gene>
    <name evidence="1" type="ORF">CS062_22985</name>
</gene>
<accession>A0A2G9C386</accession>
<dbReference type="EMBL" id="PEOG01000096">
    <property type="protein sequence ID" value="PIM50822.1"/>
    <property type="molecule type" value="Genomic_DNA"/>
</dbReference>
<comment type="caution">
    <text evidence="1">The sequence shown here is derived from an EMBL/GenBank/DDBJ whole genome shotgun (WGS) entry which is preliminary data.</text>
</comment>
<protein>
    <submittedName>
        <fullName evidence="1">Uncharacterized protein</fullName>
    </submittedName>
</protein>
<organism evidence="1 2">
    <name type="scientific">Roseateles chitinivorans</name>
    <dbReference type="NCBI Taxonomy" id="2917965"/>
    <lineage>
        <taxon>Bacteria</taxon>
        <taxon>Pseudomonadati</taxon>
        <taxon>Pseudomonadota</taxon>
        <taxon>Betaproteobacteria</taxon>
        <taxon>Burkholderiales</taxon>
        <taxon>Sphaerotilaceae</taxon>
        <taxon>Roseateles</taxon>
    </lineage>
</organism>
<dbReference type="AlphaFoldDB" id="A0A2G9C386"/>
<evidence type="ECO:0000313" key="1">
    <source>
        <dbReference type="EMBL" id="PIM50822.1"/>
    </source>
</evidence>
<evidence type="ECO:0000313" key="2">
    <source>
        <dbReference type="Proteomes" id="UP000231501"/>
    </source>
</evidence>
<dbReference type="Proteomes" id="UP000231501">
    <property type="component" value="Unassembled WGS sequence"/>
</dbReference>
<name>A0A2G9C386_9BURK</name>
<reference evidence="1 2" key="1">
    <citation type="submission" date="2017-11" db="EMBL/GenBank/DDBJ databases">
        <title>Draft genome sequence of Mitsuaria sp. HWN-4.</title>
        <authorList>
            <person name="Gundlapally S.R."/>
        </authorList>
    </citation>
    <scope>NUCLEOTIDE SEQUENCE [LARGE SCALE GENOMIC DNA]</scope>
    <source>
        <strain evidence="1 2">HWN-4</strain>
    </source>
</reference>